<name>A0ABU9HCD7_9GAMM</name>
<dbReference type="Proteomes" id="UP001366060">
    <property type="component" value="Unassembled WGS sequence"/>
</dbReference>
<keyword evidence="2" id="KW-1185">Reference proteome</keyword>
<gene>
    <name evidence="1" type="ORF">V6255_09940</name>
</gene>
<accession>A0ABU9HCD7</accession>
<dbReference type="EMBL" id="JBAKBA010000020">
    <property type="protein sequence ID" value="MEL0659455.1"/>
    <property type="molecule type" value="Genomic_DNA"/>
</dbReference>
<reference evidence="1 2" key="1">
    <citation type="submission" date="2024-02" db="EMBL/GenBank/DDBJ databases">
        <title>Bacteria isolated from the canopy kelp, Nereocystis luetkeana.</title>
        <authorList>
            <person name="Pfister C.A."/>
            <person name="Younker I.T."/>
            <person name="Light S.H."/>
        </authorList>
    </citation>
    <scope>NUCLEOTIDE SEQUENCE [LARGE SCALE GENOMIC DNA]</scope>
    <source>
        <strain evidence="1 2">TI.2.07</strain>
    </source>
</reference>
<evidence type="ECO:0000313" key="1">
    <source>
        <dbReference type="EMBL" id="MEL0659455.1"/>
    </source>
</evidence>
<sequence length="211" mass="24018">MAKSDKELLINDQEFELLSEMLLDTEISENKELNYDISSKSGKDALLFQLGLADDLQLVANYGSHHLIFPVQMKMGDFTNFSMTLKSPKIYETGDKLRSWRLSADKTMRIVNEEGDVLPYRVKDLSASGISLLIDDPEHESLPEILSNIYLQLPDRARLPISGSQIRRIDKYTVAYSLGKEGDDEMLSSLTEYLFECHAEQHPDAHTNLFK</sequence>
<dbReference type="RefSeq" id="WP_341628008.1">
    <property type="nucleotide sequence ID" value="NZ_JBAKBA010000020.1"/>
</dbReference>
<comment type="caution">
    <text evidence="1">The sequence shown here is derived from an EMBL/GenBank/DDBJ whole genome shotgun (WGS) entry which is preliminary data.</text>
</comment>
<proteinExistence type="predicted"/>
<organism evidence="1 2">
    <name type="scientific">Psychromonas arctica</name>
    <dbReference type="NCBI Taxonomy" id="168275"/>
    <lineage>
        <taxon>Bacteria</taxon>
        <taxon>Pseudomonadati</taxon>
        <taxon>Pseudomonadota</taxon>
        <taxon>Gammaproteobacteria</taxon>
        <taxon>Alteromonadales</taxon>
        <taxon>Psychromonadaceae</taxon>
        <taxon>Psychromonas</taxon>
    </lineage>
</organism>
<protein>
    <submittedName>
        <fullName evidence="1">PilZ domain-containing protein</fullName>
    </submittedName>
</protein>
<evidence type="ECO:0000313" key="2">
    <source>
        <dbReference type="Proteomes" id="UP001366060"/>
    </source>
</evidence>